<dbReference type="SUPFAM" id="SSF47459">
    <property type="entry name" value="HLH, helix-loop-helix DNA-binding domain"/>
    <property type="match status" value="1"/>
</dbReference>
<dbReference type="InterPro" id="IPR011598">
    <property type="entry name" value="bHLH_dom"/>
</dbReference>
<dbReference type="SMART" id="SM00353">
    <property type="entry name" value="HLH"/>
    <property type="match status" value="1"/>
</dbReference>
<keyword evidence="2" id="KW-0678">Repressor</keyword>
<sequence length="356" mass="39415">MRTATKKKILNENPNNIEIMKKSLKPVIEKKRRDRMNISLSELRNLLLNYTSDSRLRNSKLEKAAILDLTVEFLQEMTEKRSMSKDCSCQDVCYPGEMEQCIRSEVSMADARSPPASAYSWPPHPVICTAGFQHRVPHLGNLTASSVPLEREGLTRGLKSYINNQEDPATNNSMGMCPSNCNQTPSTGERRCSSSPTTDFALRSGMKETVHWADGEPVRVGCGNPYTLKALFCKCKSTFSATLRSSSQPDGLSYNSPPEYHSPPLPPCMAGSLALTTPPSIPSFPCHFSPSLSPLPIEPFCSGSLSLHYIPPVSFSPPLPLLTPPLHPSPLLTCPWSSVPATRRELFASSRHWRPW</sequence>
<reference evidence="7" key="2">
    <citation type="submission" date="2020-02" db="EMBL/GenBank/DDBJ databases">
        <title>Esox lucius (northern pike) genome, fEsoLuc1, primary haplotype.</title>
        <authorList>
            <person name="Myers G."/>
            <person name="Karagic N."/>
            <person name="Meyer A."/>
            <person name="Pippel M."/>
            <person name="Reichard M."/>
            <person name="Winkler S."/>
            <person name="Tracey A."/>
            <person name="Sims Y."/>
            <person name="Howe K."/>
            <person name="Rhie A."/>
            <person name="Formenti G."/>
            <person name="Durbin R."/>
            <person name="Fedrigo O."/>
            <person name="Jarvis E.D."/>
        </authorList>
    </citation>
    <scope>NUCLEOTIDE SEQUENCE [LARGE SCALE GENOMIC DNA]</scope>
</reference>
<protein>
    <recommendedName>
        <fullName evidence="6">BHLH domain-containing protein</fullName>
    </recommendedName>
</protein>
<dbReference type="InterPro" id="IPR032644">
    <property type="entry name" value="HES-7_bHLH-O"/>
</dbReference>
<keyword evidence="5" id="KW-0539">Nucleus</keyword>
<evidence type="ECO:0000313" key="7">
    <source>
        <dbReference type="Ensembl" id="ENSELUP00000009183.2"/>
    </source>
</evidence>
<dbReference type="STRING" id="8010.ENSELUP00000009183"/>
<dbReference type="PROSITE" id="PS50888">
    <property type="entry name" value="BHLH"/>
    <property type="match status" value="1"/>
</dbReference>
<dbReference type="Pfam" id="PF00010">
    <property type="entry name" value="HLH"/>
    <property type="match status" value="1"/>
</dbReference>
<evidence type="ECO:0000256" key="4">
    <source>
        <dbReference type="ARBA" id="ARBA00023163"/>
    </source>
</evidence>
<dbReference type="RefSeq" id="XP_019901463.2">
    <property type="nucleotide sequence ID" value="XM_020045904.2"/>
</dbReference>
<dbReference type="GeneTree" id="ENSGT00730000111282"/>
<dbReference type="GeneID" id="105027008"/>
<dbReference type="InterPro" id="IPR050370">
    <property type="entry name" value="HES_HEY"/>
</dbReference>
<dbReference type="KEGG" id="els:105027008"/>
<dbReference type="InterPro" id="IPR036638">
    <property type="entry name" value="HLH_DNA-bd_sf"/>
</dbReference>
<keyword evidence="4" id="KW-0804">Transcription</keyword>
<dbReference type="OMA" id="TSTVMYP"/>
<evidence type="ECO:0000313" key="8">
    <source>
        <dbReference type="Proteomes" id="UP000265140"/>
    </source>
</evidence>
<evidence type="ECO:0000256" key="2">
    <source>
        <dbReference type="ARBA" id="ARBA00022491"/>
    </source>
</evidence>
<reference evidence="8" key="1">
    <citation type="journal article" date="2014" name="PLoS ONE">
        <title>The genome and linkage map of the northern pike (Esox lucius): conserved synteny revealed between the salmonid sister group and the Neoteleostei.</title>
        <authorList>
            <person name="Rondeau E.B."/>
            <person name="Minkley D.R."/>
            <person name="Leong J.S."/>
            <person name="Messmer A.M."/>
            <person name="Jantzen J.R."/>
            <person name="von Schalburg K.R."/>
            <person name="Lemon C."/>
            <person name="Bird N.H."/>
            <person name="Koop B.F."/>
        </authorList>
    </citation>
    <scope>NUCLEOTIDE SEQUENCE</scope>
</reference>
<name>A0A3P8XXK4_ESOLU</name>
<evidence type="ECO:0000256" key="3">
    <source>
        <dbReference type="ARBA" id="ARBA00023015"/>
    </source>
</evidence>
<dbReference type="InParanoid" id="A0A3P8XXK4"/>
<proteinExistence type="predicted"/>
<feature type="domain" description="BHLH" evidence="6">
    <location>
        <begin position="20"/>
        <end position="77"/>
    </location>
</feature>
<dbReference type="Ensembl" id="ENSELUT00000004287.3">
    <property type="protein sequence ID" value="ENSELUP00000009183.2"/>
    <property type="gene ID" value="ENSELUG00000000356.3"/>
</dbReference>
<evidence type="ECO:0000256" key="5">
    <source>
        <dbReference type="ARBA" id="ARBA00023242"/>
    </source>
</evidence>
<accession>A0A3P8XXK4</accession>
<keyword evidence="8" id="KW-1185">Reference proteome</keyword>
<dbReference type="AlphaFoldDB" id="A0A3P8XXK4"/>
<dbReference type="GO" id="GO:0005634">
    <property type="term" value="C:nucleus"/>
    <property type="evidence" value="ECO:0007669"/>
    <property type="project" value="UniProtKB-SubCell"/>
</dbReference>
<evidence type="ECO:0000256" key="1">
    <source>
        <dbReference type="ARBA" id="ARBA00004123"/>
    </source>
</evidence>
<dbReference type="Bgee" id="ENSELUG00000000356">
    <property type="expression patterns" value="Expressed in ovary and 1 other cell type or tissue"/>
</dbReference>
<dbReference type="CDD" id="cd11462">
    <property type="entry name" value="bHLH-O_HES7"/>
    <property type="match status" value="1"/>
</dbReference>
<dbReference type="PANTHER" id="PTHR10985">
    <property type="entry name" value="BASIC HELIX-LOOP-HELIX TRANSCRIPTION FACTOR, HES-RELATED"/>
    <property type="match status" value="1"/>
</dbReference>
<dbReference type="OrthoDB" id="690068at2759"/>
<reference evidence="7" key="4">
    <citation type="submission" date="2025-09" db="UniProtKB">
        <authorList>
            <consortium name="Ensembl"/>
        </authorList>
    </citation>
    <scope>IDENTIFICATION</scope>
</reference>
<comment type="subcellular location">
    <subcellularLocation>
        <location evidence="1">Nucleus</location>
    </subcellularLocation>
</comment>
<dbReference type="Gene3D" id="4.10.280.10">
    <property type="entry name" value="Helix-loop-helix DNA-binding domain"/>
    <property type="match status" value="1"/>
</dbReference>
<dbReference type="Proteomes" id="UP000265140">
    <property type="component" value="Chromosome 4"/>
</dbReference>
<evidence type="ECO:0000259" key="6">
    <source>
        <dbReference type="PROSITE" id="PS50888"/>
    </source>
</evidence>
<dbReference type="GO" id="GO:0046983">
    <property type="term" value="F:protein dimerization activity"/>
    <property type="evidence" value="ECO:0007669"/>
    <property type="project" value="InterPro"/>
</dbReference>
<keyword evidence="3" id="KW-0805">Transcription regulation</keyword>
<organism evidence="7 8">
    <name type="scientific">Esox lucius</name>
    <name type="common">Northern pike</name>
    <dbReference type="NCBI Taxonomy" id="8010"/>
    <lineage>
        <taxon>Eukaryota</taxon>
        <taxon>Metazoa</taxon>
        <taxon>Chordata</taxon>
        <taxon>Craniata</taxon>
        <taxon>Vertebrata</taxon>
        <taxon>Euteleostomi</taxon>
        <taxon>Actinopterygii</taxon>
        <taxon>Neopterygii</taxon>
        <taxon>Teleostei</taxon>
        <taxon>Protacanthopterygii</taxon>
        <taxon>Esociformes</taxon>
        <taxon>Esocidae</taxon>
        <taxon>Esox</taxon>
    </lineage>
</organism>
<reference evidence="7" key="3">
    <citation type="submission" date="2025-08" db="UniProtKB">
        <authorList>
            <consortium name="Ensembl"/>
        </authorList>
    </citation>
    <scope>IDENTIFICATION</scope>
</reference>